<proteinExistence type="predicted"/>
<evidence type="ECO:0000256" key="4">
    <source>
        <dbReference type="ARBA" id="ARBA00023049"/>
    </source>
</evidence>
<keyword evidence="3" id="KW-0862">Zinc</keyword>
<dbReference type="AlphaFoldDB" id="A0A382NJ17"/>
<organism evidence="6">
    <name type="scientific">marine metagenome</name>
    <dbReference type="NCBI Taxonomy" id="408172"/>
    <lineage>
        <taxon>unclassified sequences</taxon>
        <taxon>metagenomes</taxon>
        <taxon>ecological metagenomes</taxon>
    </lineage>
</organism>
<dbReference type="PANTHER" id="PTHR33794:SF1">
    <property type="entry name" value="BACILLOLYSIN"/>
    <property type="match status" value="1"/>
</dbReference>
<dbReference type="PANTHER" id="PTHR33794">
    <property type="entry name" value="BACILLOLYSIN"/>
    <property type="match status" value="1"/>
</dbReference>
<sequence>PPLYSDPDRLFGPFYVAETSYPTSSNDYGGVHTNSGIPNKVFYLLVEGGTHYEWQIDPLNDDIDISREMAAEMMFIWNTQYLSATDNFWDAREKMLLVASDYFPDDSDIWWSVFNAWSSVGVYPQVDVSIPSGYFIPGIDTVNVTADLGSYGEEISSLRLSIMSSDSVVMDTLEMSQQSDEQYNVSYHLPEHEDLFYFSLHLDVMDSLTIDHNRIGQLVTAGPVEVYDFSFFGDPVVLPGETLAMSIELFNSGTSGIVPGISIELSDHDTSCLGSVSNNSLFYGNIEPQEILEQEAGFFMLSVDDDCEMGHEPYIGLNIMVMSDICWTDTISFVVGEQLNVNKKSIPEQFSLKNPYPNPFNPVTTLSY</sequence>
<feature type="non-terminal residue" evidence="6">
    <location>
        <position position="1"/>
    </location>
</feature>
<dbReference type="InterPro" id="IPR001570">
    <property type="entry name" value="Peptidase_M4_C_domain"/>
</dbReference>
<feature type="domain" description="Peptidase M4 C-terminal" evidence="5">
    <location>
        <begin position="21"/>
        <end position="122"/>
    </location>
</feature>
<dbReference type="SUPFAM" id="SSF55486">
    <property type="entry name" value="Metalloproteases ('zincins'), catalytic domain"/>
    <property type="match status" value="1"/>
</dbReference>
<dbReference type="Pfam" id="PF02868">
    <property type="entry name" value="Peptidase_M4_C"/>
    <property type="match status" value="1"/>
</dbReference>
<reference evidence="6" key="1">
    <citation type="submission" date="2018-05" db="EMBL/GenBank/DDBJ databases">
        <authorList>
            <person name="Lanie J.A."/>
            <person name="Ng W.-L."/>
            <person name="Kazmierczak K.M."/>
            <person name="Andrzejewski T.M."/>
            <person name="Davidsen T.M."/>
            <person name="Wayne K.J."/>
            <person name="Tettelin H."/>
            <person name="Glass J.I."/>
            <person name="Rusch D."/>
            <person name="Podicherti R."/>
            <person name="Tsui H.-C.T."/>
            <person name="Winkler M.E."/>
        </authorList>
    </citation>
    <scope>NUCLEOTIDE SEQUENCE</scope>
</reference>
<evidence type="ECO:0000259" key="5">
    <source>
        <dbReference type="Pfam" id="PF02868"/>
    </source>
</evidence>
<evidence type="ECO:0000256" key="3">
    <source>
        <dbReference type="ARBA" id="ARBA00022833"/>
    </source>
</evidence>
<keyword evidence="4" id="KW-0482">Metalloprotease</keyword>
<dbReference type="InterPro" id="IPR050728">
    <property type="entry name" value="Zinc_Metalloprotease_M4"/>
</dbReference>
<feature type="non-terminal residue" evidence="6">
    <location>
        <position position="368"/>
    </location>
</feature>
<evidence type="ECO:0000313" key="6">
    <source>
        <dbReference type="EMBL" id="SVC60295.1"/>
    </source>
</evidence>
<accession>A0A382NJ17</accession>
<name>A0A382NJ17_9ZZZZ</name>
<dbReference type="Gene3D" id="1.10.390.10">
    <property type="entry name" value="Neutral Protease Domain 2"/>
    <property type="match status" value="1"/>
</dbReference>
<keyword evidence="2" id="KW-0378">Hydrolase</keyword>
<evidence type="ECO:0000256" key="1">
    <source>
        <dbReference type="ARBA" id="ARBA00022670"/>
    </source>
</evidence>
<keyword evidence="1" id="KW-0645">Protease</keyword>
<dbReference type="EMBL" id="UINC01100324">
    <property type="protein sequence ID" value="SVC60295.1"/>
    <property type="molecule type" value="Genomic_DNA"/>
</dbReference>
<gene>
    <name evidence="6" type="ORF">METZ01_LOCUS313149</name>
</gene>
<dbReference type="GO" id="GO:0006508">
    <property type="term" value="P:proteolysis"/>
    <property type="evidence" value="ECO:0007669"/>
    <property type="project" value="UniProtKB-KW"/>
</dbReference>
<evidence type="ECO:0000256" key="2">
    <source>
        <dbReference type="ARBA" id="ARBA00022801"/>
    </source>
</evidence>
<dbReference type="InterPro" id="IPR027268">
    <property type="entry name" value="Peptidase_M4/M1_CTD_sf"/>
</dbReference>
<protein>
    <recommendedName>
        <fullName evidence="5">Peptidase M4 C-terminal domain-containing protein</fullName>
    </recommendedName>
</protein>
<dbReference type="GO" id="GO:0004222">
    <property type="term" value="F:metalloendopeptidase activity"/>
    <property type="evidence" value="ECO:0007669"/>
    <property type="project" value="InterPro"/>
</dbReference>